<dbReference type="KEGG" id="ccel:CCDG5_0393"/>
<reference evidence="2" key="1">
    <citation type="submission" date="2014-07" db="EMBL/GenBank/DDBJ databases">
        <authorList>
            <person name="Wibberg D."/>
        </authorList>
    </citation>
    <scope>NUCLEOTIDE SEQUENCE [LARGE SCALE GENOMIC DNA]</scope>
    <source>
        <strain evidence="2">DG5</strain>
    </source>
</reference>
<organism evidence="1 2">
    <name type="scientific">[Clostridium] cellulosi</name>
    <dbReference type="NCBI Taxonomy" id="29343"/>
    <lineage>
        <taxon>Bacteria</taxon>
        <taxon>Bacillati</taxon>
        <taxon>Bacillota</taxon>
        <taxon>Clostridia</taxon>
        <taxon>Eubacteriales</taxon>
        <taxon>Oscillospiraceae</taxon>
        <taxon>Oscillospiraceae incertae sedis</taxon>
    </lineage>
</organism>
<keyword evidence="2" id="KW-1185">Reference proteome</keyword>
<sequence length="422" mass="47396">MAIDYKVSGMTKKTRRRVIWCSVIAVVVLAGGAAAAAALHMYGKSVQSDEIVFANIGEPCMGKSGFYYQKQNQNDSRYYYFDYSSKESVVLCNRPNCTHEDETTCDAYFDGIPLLAQYNDKLYFLVPGYENSVIYVANSDGSNKKRLISINGKVGFRLAIADNKLFYEKTVQQYDENLNPVGNPKVSICMYDLTVHKNSTLTKVRSGIDATIKLLGYYNNAVYYMYQDNKKKADPNIDYNEANLSYFKSLIGHQSIYRYDISTGKETEFLNSLDKFGISPALYQDSIFYMTTNSSSHVTTLYRYLLYNDELQIIASGKDLYNGIIECADGKVFYSRGVFNGKSVTYTSIKTSYAYDLKTGKSTEVKLRSGNDCYSVIGASSDLVFFSVGKNEALTGSTSDLSYAYMNKKDFYAGKLACTEIK</sequence>
<gene>
    <name evidence="1" type="ORF">CCDG5_0393</name>
</gene>
<dbReference type="EMBL" id="LM995447">
    <property type="protein sequence ID" value="CDZ23532.1"/>
    <property type="molecule type" value="Genomic_DNA"/>
</dbReference>
<evidence type="ECO:0000313" key="1">
    <source>
        <dbReference type="EMBL" id="CDZ23532.1"/>
    </source>
</evidence>
<dbReference type="OrthoDB" id="1829200at2"/>
<protein>
    <submittedName>
        <fullName evidence="1">Putative secreted protein</fullName>
    </submittedName>
</protein>
<evidence type="ECO:0000313" key="2">
    <source>
        <dbReference type="Proteomes" id="UP000032431"/>
    </source>
</evidence>
<name>A0A078KM06_9FIRM</name>
<dbReference type="PATRIC" id="fig|29343.3.peg.409"/>
<dbReference type="HOGENOM" id="CLU_672214_0_0_9"/>
<proteinExistence type="predicted"/>
<dbReference type="SUPFAM" id="SSF69304">
    <property type="entry name" value="Tricorn protease N-terminal domain"/>
    <property type="match status" value="1"/>
</dbReference>
<dbReference type="AlphaFoldDB" id="A0A078KM06"/>
<accession>A0A078KM06</accession>
<dbReference type="Proteomes" id="UP000032431">
    <property type="component" value="Chromosome I"/>
</dbReference>